<keyword evidence="2" id="KW-0238">DNA-binding</keyword>
<dbReference type="InterPro" id="IPR036390">
    <property type="entry name" value="WH_DNA-bd_sf"/>
</dbReference>
<dbReference type="SUPFAM" id="SSF48008">
    <property type="entry name" value="GntR ligand-binding domain-like"/>
    <property type="match status" value="1"/>
</dbReference>
<dbReference type="InterPro" id="IPR011711">
    <property type="entry name" value="GntR_C"/>
</dbReference>
<reference evidence="5" key="1">
    <citation type="submission" date="2022-06" db="EMBL/GenBank/DDBJ databases">
        <title>Amycolatopsis iheyaensis sp. nov., a new species of the genus Amycolatopsis isolated from soil in Iheya island, Japan.</title>
        <authorList>
            <person name="Ngamcharungchit C."/>
            <person name="Kanto H."/>
            <person name="Take A."/>
            <person name="Intra B."/>
            <person name="Matsumoto A."/>
            <person name="Panbangred W."/>
            <person name="Inahashi Y."/>
        </authorList>
    </citation>
    <scope>NUCLEOTIDE SEQUENCE</scope>
    <source>
        <strain evidence="5">OK19-0408</strain>
    </source>
</reference>
<comment type="caution">
    <text evidence="5">The sequence shown here is derived from an EMBL/GenBank/DDBJ whole genome shotgun (WGS) entry which is preliminary data.</text>
</comment>
<dbReference type="InterPro" id="IPR000524">
    <property type="entry name" value="Tscrpt_reg_HTH_GntR"/>
</dbReference>
<dbReference type="SMART" id="SM00895">
    <property type="entry name" value="FCD"/>
    <property type="match status" value="1"/>
</dbReference>
<dbReference type="SUPFAM" id="SSF46785">
    <property type="entry name" value="Winged helix' DNA-binding domain"/>
    <property type="match status" value="1"/>
</dbReference>
<evidence type="ECO:0000313" key="6">
    <source>
        <dbReference type="Proteomes" id="UP001144096"/>
    </source>
</evidence>
<dbReference type="GO" id="GO:0003700">
    <property type="term" value="F:DNA-binding transcription factor activity"/>
    <property type="evidence" value="ECO:0007669"/>
    <property type="project" value="InterPro"/>
</dbReference>
<dbReference type="InterPro" id="IPR036388">
    <property type="entry name" value="WH-like_DNA-bd_sf"/>
</dbReference>
<evidence type="ECO:0000313" key="5">
    <source>
        <dbReference type="EMBL" id="MCR6485025.1"/>
    </source>
</evidence>
<dbReference type="Gene3D" id="1.20.120.530">
    <property type="entry name" value="GntR ligand-binding domain-like"/>
    <property type="match status" value="1"/>
</dbReference>
<organism evidence="5 6">
    <name type="scientific">Amycolatopsis iheyensis</name>
    <dbReference type="NCBI Taxonomy" id="2945988"/>
    <lineage>
        <taxon>Bacteria</taxon>
        <taxon>Bacillati</taxon>
        <taxon>Actinomycetota</taxon>
        <taxon>Actinomycetes</taxon>
        <taxon>Pseudonocardiales</taxon>
        <taxon>Pseudonocardiaceae</taxon>
        <taxon>Amycolatopsis</taxon>
    </lineage>
</organism>
<evidence type="ECO:0000256" key="1">
    <source>
        <dbReference type="ARBA" id="ARBA00023015"/>
    </source>
</evidence>
<dbReference type="AlphaFoldDB" id="A0A9X2NHS4"/>
<evidence type="ECO:0000259" key="4">
    <source>
        <dbReference type="PROSITE" id="PS50949"/>
    </source>
</evidence>
<gene>
    <name evidence="5" type="ORF">M8542_19545</name>
</gene>
<dbReference type="PANTHER" id="PTHR43537:SF24">
    <property type="entry name" value="GLUCONATE OPERON TRANSCRIPTIONAL REPRESSOR"/>
    <property type="match status" value="1"/>
</dbReference>
<evidence type="ECO:0000256" key="3">
    <source>
        <dbReference type="ARBA" id="ARBA00023163"/>
    </source>
</evidence>
<keyword evidence="3" id="KW-0804">Transcription</keyword>
<protein>
    <submittedName>
        <fullName evidence="5">GntR family transcriptional regulator</fullName>
    </submittedName>
</protein>
<dbReference type="Pfam" id="PF00392">
    <property type="entry name" value="GntR"/>
    <property type="match status" value="1"/>
</dbReference>
<sequence>MAPTPLTRQVAARIVDYIRDERADPGTRLVERTLAEHLRVSRSPVRSALRLLEDTGVVAPAERGGYTVVRTGDQLDDVAVANDDEARYLRIAADRLDGKLPDRVTESALTRQYDLSPADLNRTLRRIATEGWIERLPGYGWEFQPALTSERAYADSYRYRLITEPAAILEPTFALDHRAIEEVRAQQRKLADGAIHDVGNAELFALNRAFHEAIMECSGNTFLIEGLRRIDNLRRLIEYRRSLERDRAIIRCREHVEIADLLLAGRRADAAELMREHLSTVGEEKVADNARR</sequence>
<dbReference type="SMART" id="SM00345">
    <property type="entry name" value="HTH_GNTR"/>
    <property type="match status" value="2"/>
</dbReference>
<dbReference type="InterPro" id="IPR008920">
    <property type="entry name" value="TF_FadR/GntR_C"/>
</dbReference>
<evidence type="ECO:0000256" key="2">
    <source>
        <dbReference type="ARBA" id="ARBA00023125"/>
    </source>
</evidence>
<dbReference type="Pfam" id="PF07729">
    <property type="entry name" value="FCD"/>
    <property type="match status" value="1"/>
</dbReference>
<dbReference type="CDD" id="cd07377">
    <property type="entry name" value="WHTH_GntR"/>
    <property type="match status" value="1"/>
</dbReference>
<proteinExistence type="predicted"/>
<dbReference type="RefSeq" id="WP_257921640.1">
    <property type="nucleotide sequence ID" value="NZ_JAMXQV010000009.1"/>
</dbReference>
<accession>A0A9X2NHS4</accession>
<dbReference type="PROSITE" id="PS50949">
    <property type="entry name" value="HTH_GNTR"/>
    <property type="match status" value="1"/>
</dbReference>
<dbReference type="Gene3D" id="1.10.10.10">
    <property type="entry name" value="Winged helix-like DNA-binding domain superfamily/Winged helix DNA-binding domain"/>
    <property type="match status" value="1"/>
</dbReference>
<keyword evidence="6" id="KW-1185">Reference proteome</keyword>
<feature type="domain" description="HTH gntR-type" evidence="4">
    <location>
        <begin position="4"/>
        <end position="71"/>
    </location>
</feature>
<dbReference type="PANTHER" id="PTHR43537">
    <property type="entry name" value="TRANSCRIPTIONAL REGULATOR, GNTR FAMILY"/>
    <property type="match status" value="1"/>
</dbReference>
<keyword evidence="1" id="KW-0805">Transcription regulation</keyword>
<dbReference type="EMBL" id="JAMXQV010000009">
    <property type="protein sequence ID" value="MCR6485025.1"/>
    <property type="molecule type" value="Genomic_DNA"/>
</dbReference>
<dbReference type="Proteomes" id="UP001144096">
    <property type="component" value="Unassembled WGS sequence"/>
</dbReference>
<name>A0A9X2NHS4_9PSEU</name>
<dbReference type="GO" id="GO:0003677">
    <property type="term" value="F:DNA binding"/>
    <property type="evidence" value="ECO:0007669"/>
    <property type="project" value="UniProtKB-KW"/>
</dbReference>